<evidence type="ECO:0000259" key="6">
    <source>
        <dbReference type="PROSITE" id="PS51880"/>
    </source>
</evidence>
<dbReference type="InterPro" id="IPR012676">
    <property type="entry name" value="TGS-like"/>
</dbReference>
<dbReference type="RefSeq" id="WP_109603512.1">
    <property type="nucleotide sequence ID" value="NZ_QGGI01000001.1"/>
</dbReference>
<accession>A0AA45C917</accession>
<organism evidence="7 8">
    <name type="scientific">Oceanotoga teriensis</name>
    <dbReference type="NCBI Taxonomy" id="515440"/>
    <lineage>
        <taxon>Bacteria</taxon>
        <taxon>Thermotogati</taxon>
        <taxon>Thermotogota</taxon>
        <taxon>Thermotogae</taxon>
        <taxon>Petrotogales</taxon>
        <taxon>Petrotogaceae</taxon>
        <taxon>Oceanotoga</taxon>
    </lineage>
</organism>
<reference evidence="7 8" key="1">
    <citation type="submission" date="2018-05" db="EMBL/GenBank/DDBJ databases">
        <title>Genomic Encyclopedia of Type Strains, Phase IV (KMG-IV): sequencing the most valuable type-strain genomes for metagenomic binning, comparative biology and taxonomic classification.</title>
        <authorList>
            <person name="Goeker M."/>
        </authorList>
    </citation>
    <scope>NUCLEOTIDE SEQUENCE [LARGE SCALE GENOMIC DNA]</scope>
    <source>
        <strain evidence="7 8">DSM 24906</strain>
    </source>
</reference>
<evidence type="ECO:0000256" key="2">
    <source>
        <dbReference type="ARBA" id="ARBA00022723"/>
    </source>
</evidence>
<feature type="coiled-coil region" evidence="5">
    <location>
        <begin position="122"/>
        <end position="156"/>
    </location>
</feature>
<keyword evidence="3" id="KW-0547">Nucleotide-binding</keyword>
<dbReference type="GO" id="GO:0005737">
    <property type="term" value="C:cytoplasm"/>
    <property type="evidence" value="ECO:0007669"/>
    <property type="project" value="TreeGrafter"/>
</dbReference>
<dbReference type="PRINTS" id="PR00326">
    <property type="entry name" value="GTP1OBG"/>
</dbReference>
<dbReference type="Pfam" id="PF01926">
    <property type="entry name" value="MMR_HSR1"/>
    <property type="match status" value="1"/>
</dbReference>
<keyword evidence="8" id="KW-1185">Reference proteome</keyword>
<feature type="domain" description="TGS" evidence="6">
    <location>
        <begin position="274"/>
        <end position="357"/>
    </location>
</feature>
<proteinExistence type="predicted"/>
<dbReference type="Pfam" id="PF06071">
    <property type="entry name" value="YchF-GTPase_C"/>
    <property type="match status" value="1"/>
</dbReference>
<dbReference type="SUPFAM" id="SSF81271">
    <property type="entry name" value="TGS-like"/>
    <property type="match status" value="1"/>
</dbReference>
<dbReference type="PANTHER" id="PTHR23305">
    <property type="entry name" value="OBG GTPASE FAMILY"/>
    <property type="match status" value="1"/>
</dbReference>
<dbReference type="PIRSF" id="PIRSF006641">
    <property type="entry name" value="CHP00092"/>
    <property type="match status" value="1"/>
</dbReference>
<dbReference type="GO" id="GO:0046872">
    <property type="term" value="F:metal ion binding"/>
    <property type="evidence" value="ECO:0007669"/>
    <property type="project" value="UniProtKB-KW"/>
</dbReference>
<dbReference type="Proteomes" id="UP000245921">
    <property type="component" value="Unassembled WGS sequence"/>
</dbReference>
<evidence type="ECO:0000313" key="8">
    <source>
        <dbReference type="Proteomes" id="UP000245921"/>
    </source>
</evidence>
<dbReference type="Gene3D" id="3.10.20.30">
    <property type="match status" value="1"/>
</dbReference>
<dbReference type="InterPro" id="IPR023192">
    <property type="entry name" value="TGS-like_dom_sf"/>
</dbReference>
<dbReference type="InterPro" id="IPR004095">
    <property type="entry name" value="TGS"/>
</dbReference>
<dbReference type="PROSITE" id="PS51880">
    <property type="entry name" value="TGS"/>
    <property type="match status" value="1"/>
</dbReference>
<evidence type="ECO:0000256" key="5">
    <source>
        <dbReference type="SAM" id="Coils"/>
    </source>
</evidence>
<dbReference type="AlphaFoldDB" id="A0AA45C917"/>
<dbReference type="InterPro" id="IPR004396">
    <property type="entry name" value="ATPase_YchF/OLA1"/>
</dbReference>
<keyword evidence="2" id="KW-0479">Metal-binding</keyword>
<evidence type="ECO:0000256" key="1">
    <source>
        <dbReference type="ARBA" id="ARBA00001946"/>
    </source>
</evidence>
<dbReference type="EMBL" id="QGGI01000001">
    <property type="protein sequence ID" value="PWJ96519.1"/>
    <property type="molecule type" value="Genomic_DNA"/>
</dbReference>
<dbReference type="InterPro" id="IPR006073">
    <property type="entry name" value="GTP-bd"/>
</dbReference>
<keyword evidence="4" id="KW-0067">ATP-binding</keyword>
<sequence length="359" mass="41007">MKIGIFGLPMSGKTTIFSLLTDTPYDGSYKVNSEEKRAFIRDERIEKLSEIYQPKKTTYAELDFVDIPSFDSSSDQKEKSRILQMIQNVDSMILVIRAFENDEVPYPDNNETPLKQLNTLIAELIIRDIEVVENRLARLEISIKKNKASKDEIKENEILEGIKNLLMEEKFASNYELNEEEKKLISSLSLFTLKPIIAVVNIDENQHDSDDYSQKEELISTCKDNNFAYIDISGKIESDLVELNEDERKMFMEELNIERPGISRLSKVVYDHIGLISYFTVGKDEVRAWTIKKGTNMKKAAGAIHSALEKGFIKAEVIKYEDLIVAGNDEEARKRGLSRLAGKDEIVEDGNIMEIRANS</sequence>
<dbReference type="CDD" id="cd00882">
    <property type="entry name" value="Ras_like_GTPase"/>
    <property type="match status" value="1"/>
</dbReference>
<dbReference type="PANTHER" id="PTHR23305:SF18">
    <property type="entry name" value="OBG-TYPE G DOMAIN-CONTAINING PROTEIN"/>
    <property type="match status" value="1"/>
</dbReference>
<dbReference type="SUPFAM" id="SSF52540">
    <property type="entry name" value="P-loop containing nucleoside triphosphate hydrolases"/>
    <property type="match status" value="1"/>
</dbReference>
<keyword evidence="5" id="KW-0175">Coiled coil</keyword>
<dbReference type="FunFam" id="3.10.20.30:FF:000001">
    <property type="entry name" value="Ribosome-binding ATPase YchF"/>
    <property type="match status" value="1"/>
</dbReference>
<comment type="caution">
    <text evidence="7">The sequence shown here is derived from an EMBL/GenBank/DDBJ whole genome shotgun (WGS) entry which is preliminary data.</text>
</comment>
<dbReference type="InterPro" id="IPR027417">
    <property type="entry name" value="P-loop_NTPase"/>
</dbReference>
<gene>
    <name evidence="7" type="ORF">C7380_10191</name>
</gene>
<dbReference type="Gene3D" id="3.40.50.300">
    <property type="entry name" value="P-loop containing nucleotide triphosphate hydrolases"/>
    <property type="match status" value="1"/>
</dbReference>
<dbReference type="GO" id="GO:0005524">
    <property type="term" value="F:ATP binding"/>
    <property type="evidence" value="ECO:0007669"/>
    <property type="project" value="UniProtKB-KW"/>
</dbReference>
<comment type="cofactor">
    <cofactor evidence="1">
        <name>Mg(2+)</name>
        <dbReference type="ChEBI" id="CHEBI:18420"/>
    </cofactor>
</comment>
<name>A0AA45C917_9BACT</name>
<evidence type="ECO:0000256" key="3">
    <source>
        <dbReference type="ARBA" id="ARBA00022741"/>
    </source>
</evidence>
<dbReference type="GO" id="GO:0005525">
    <property type="term" value="F:GTP binding"/>
    <property type="evidence" value="ECO:0007669"/>
    <property type="project" value="InterPro"/>
</dbReference>
<dbReference type="GO" id="GO:0016887">
    <property type="term" value="F:ATP hydrolysis activity"/>
    <property type="evidence" value="ECO:0007669"/>
    <property type="project" value="InterPro"/>
</dbReference>
<dbReference type="InterPro" id="IPR012675">
    <property type="entry name" value="Beta-grasp_dom_sf"/>
</dbReference>
<evidence type="ECO:0000313" key="7">
    <source>
        <dbReference type="EMBL" id="PWJ96519.1"/>
    </source>
</evidence>
<protein>
    <recommendedName>
        <fullName evidence="6">TGS domain-containing protein</fullName>
    </recommendedName>
</protein>
<dbReference type="InterPro" id="IPR013029">
    <property type="entry name" value="YchF_C"/>
</dbReference>
<evidence type="ECO:0000256" key="4">
    <source>
        <dbReference type="ARBA" id="ARBA00022840"/>
    </source>
</evidence>
<dbReference type="Gene3D" id="1.10.150.300">
    <property type="entry name" value="TGS-like domain"/>
    <property type="match status" value="1"/>
</dbReference>